<evidence type="ECO:0000313" key="6">
    <source>
        <dbReference type="Proteomes" id="UP000823486"/>
    </source>
</evidence>
<comment type="caution">
    <text evidence="5">The sequence shown here is derived from an EMBL/GenBank/DDBJ whole genome shotgun (WGS) entry which is preliminary data.</text>
</comment>
<dbReference type="Proteomes" id="UP000823486">
    <property type="component" value="Unassembled WGS sequence"/>
</dbReference>
<keyword evidence="6" id="KW-1185">Reference proteome</keyword>
<evidence type="ECO:0000256" key="1">
    <source>
        <dbReference type="ARBA" id="ARBA00023015"/>
    </source>
</evidence>
<dbReference type="Pfam" id="PF00532">
    <property type="entry name" value="Peripla_BP_1"/>
    <property type="match status" value="1"/>
</dbReference>
<sequence>MTTIADVAKLAGLSRTTVSRVLNNHPNVAEEKKRLVLEAMERLNYVPNSTAQRLRNQKTDTIAILVPVLTNPFFAYLLEAMDTVATDNNLQLLVCQTRYDREKELNFLSLLKTKQVDGLILTSSENDWDIIAEFTQYGPIVLCNEYSELVNVPTVRMDNTEAAYEAACHLIEQGCKKIAYSYGEKKSSVALERENGFRKALQEYGLPLNKEWIIRNVYDMEDGREALNYLSRLPDKPDAVFTGSDQVATGMIIEAKKQNINIPDDLAIVGFDDQPIASIVEPGLTTIAQPIQQMGTKAMETMIEVILHKRNLSYHEILLPFELIVRDSTNRISFN</sequence>
<dbReference type="InterPro" id="IPR010982">
    <property type="entry name" value="Lambda_DNA-bd_dom_sf"/>
</dbReference>
<keyword evidence="1" id="KW-0805">Transcription regulation</keyword>
<dbReference type="RefSeq" id="WP_239558564.1">
    <property type="nucleotide sequence ID" value="NZ_JAFBFI010000002.1"/>
</dbReference>
<dbReference type="CDD" id="cd06286">
    <property type="entry name" value="PBP1_CcpB-like"/>
    <property type="match status" value="1"/>
</dbReference>
<accession>A0ABS2QEK6</accession>
<evidence type="ECO:0000256" key="3">
    <source>
        <dbReference type="ARBA" id="ARBA00023163"/>
    </source>
</evidence>
<evidence type="ECO:0000256" key="2">
    <source>
        <dbReference type="ARBA" id="ARBA00023125"/>
    </source>
</evidence>
<evidence type="ECO:0000259" key="4">
    <source>
        <dbReference type="PROSITE" id="PS50932"/>
    </source>
</evidence>
<dbReference type="PRINTS" id="PR00036">
    <property type="entry name" value="HTHLACI"/>
</dbReference>
<dbReference type="Gene3D" id="3.40.50.2300">
    <property type="match status" value="2"/>
</dbReference>
<dbReference type="Gene3D" id="1.10.260.40">
    <property type="entry name" value="lambda repressor-like DNA-binding domains"/>
    <property type="match status" value="1"/>
</dbReference>
<dbReference type="Pfam" id="PF00356">
    <property type="entry name" value="LacI"/>
    <property type="match status" value="1"/>
</dbReference>
<evidence type="ECO:0000313" key="5">
    <source>
        <dbReference type="EMBL" id="MBM7691259.1"/>
    </source>
</evidence>
<dbReference type="InterPro" id="IPR000843">
    <property type="entry name" value="HTH_LacI"/>
</dbReference>
<organism evidence="5 6">
    <name type="scientific">Peribacillus deserti</name>
    <dbReference type="NCBI Taxonomy" id="673318"/>
    <lineage>
        <taxon>Bacteria</taxon>
        <taxon>Bacillati</taxon>
        <taxon>Bacillota</taxon>
        <taxon>Bacilli</taxon>
        <taxon>Bacillales</taxon>
        <taxon>Bacillaceae</taxon>
        <taxon>Peribacillus</taxon>
    </lineage>
</organism>
<dbReference type="EMBL" id="JAFBFI010000002">
    <property type="protein sequence ID" value="MBM7691259.1"/>
    <property type="molecule type" value="Genomic_DNA"/>
</dbReference>
<dbReference type="CDD" id="cd01392">
    <property type="entry name" value="HTH_LacI"/>
    <property type="match status" value="1"/>
</dbReference>
<keyword evidence="2 5" id="KW-0238">DNA-binding</keyword>
<protein>
    <submittedName>
        <fullName evidence="5">DNA-binding LacI/PurR family transcriptional regulator</fullName>
    </submittedName>
</protein>
<dbReference type="SUPFAM" id="SSF47413">
    <property type="entry name" value="lambda repressor-like DNA-binding domains"/>
    <property type="match status" value="1"/>
</dbReference>
<dbReference type="SMART" id="SM00354">
    <property type="entry name" value="HTH_LACI"/>
    <property type="match status" value="1"/>
</dbReference>
<feature type="domain" description="HTH lacI-type" evidence="4">
    <location>
        <begin position="2"/>
        <end position="56"/>
    </location>
</feature>
<dbReference type="PANTHER" id="PTHR30146:SF136">
    <property type="entry name" value="NTD BIOSYNTHESIS OPERON REGULATOR NTDR"/>
    <property type="match status" value="1"/>
</dbReference>
<dbReference type="GO" id="GO:0003677">
    <property type="term" value="F:DNA binding"/>
    <property type="evidence" value="ECO:0007669"/>
    <property type="project" value="UniProtKB-KW"/>
</dbReference>
<dbReference type="InterPro" id="IPR028082">
    <property type="entry name" value="Peripla_BP_I"/>
</dbReference>
<dbReference type="InterPro" id="IPR001761">
    <property type="entry name" value="Peripla_BP/Lac1_sug-bd_dom"/>
</dbReference>
<keyword evidence="3" id="KW-0804">Transcription</keyword>
<dbReference type="PANTHER" id="PTHR30146">
    <property type="entry name" value="LACI-RELATED TRANSCRIPTIONAL REPRESSOR"/>
    <property type="match status" value="1"/>
</dbReference>
<name>A0ABS2QEK6_9BACI</name>
<proteinExistence type="predicted"/>
<gene>
    <name evidence="5" type="ORF">JOC77_000664</name>
</gene>
<dbReference type="PROSITE" id="PS50932">
    <property type="entry name" value="HTH_LACI_2"/>
    <property type="match status" value="1"/>
</dbReference>
<dbReference type="SUPFAM" id="SSF53822">
    <property type="entry name" value="Periplasmic binding protein-like I"/>
    <property type="match status" value="1"/>
</dbReference>
<reference evidence="5 6" key="1">
    <citation type="submission" date="2021-01" db="EMBL/GenBank/DDBJ databases">
        <title>Genomic Encyclopedia of Type Strains, Phase IV (KMG-IV): sequencing the most valuable type-strain genomes for metagenomic binning, comparative biology and taxonomic classification.</title>
        <authorList>
            <person name="Goeker M."/>
        </authorList>
    </citation>
    <scope>NUCLEOTIDE SEQUENCE [LARGE SCALE GENOMIC DNA]</scope>
    <source>
        <strain evidence="5 6">DSM 105482</strain>
    </source>
</reference>